<evidence type="ECO:0000256" key="2">
    <source>
        <dbReference type="ARBA" id="ARBA00022448"/>
    </source>
</evidence>
<keyword evidence="2" id="KW-0813">Transport</keyword>
<feature type="domain" description="ABC transporter" evidence="11">
    <location>
        <begin position="352"/>
        <end position="587"/>
    </location>
</feature>
<evidence type="ECO:0000256" key="5">
    <source>
        <dbReference type="ARBA" id="ARBA00022741"/>
    </source>
</evidence>
<proteinExistence type="predicted"/>
<keyword evidence="8 10" id="KW-0472">Membrane</keyword>
<evidence type="ECO:0000256" key="9">
    <source>
        <dbReference type="SAM" id="MobiDB-lite"/>
    </source>
</evidence>
<evidence type="ECO:0000256" key="1">
    <source>
        <dbReference type="ARBA" id="ARBA00004651"/>
    </source>
</evidence>
<dbReference type="SUPFAM" id="SSF90123">
    <property type="entry name" value="ABC transporter transmembrane region"/>
    <property type="match status" value="1"/>
</dbReference>
<comment type="subcellular location">
    <subcellularLocation>
        <location evidence="1">Cell membrane</location>
        <topology evidence="1">Multi-pass membrane protein</topology>
    </subcellularLocation>
</comment>
<dbReference type="GO" id="GO:0005886">
    <property type="term" value="C:plasma membrane"/>
    <property type="evidence" value="ECO:0007669"/>
    <property type="project" value="UniProtKB-SubCell"/>
</dbReference>
<reference evidence="13" key="2">
    <citation type="journal article" date="2021" name="PeerJ">
        <title>Extensive microbial diversity within the chicken gut microbiome revealed by metagenomics and culture.</title>
        <authorList>
            <person name="Gilroy R."/>
            <person name="Ravi A."/>
            <person name="Getino M."/>
            <person name="Pursley I."/>
            <person name="Horton D.L."/>
            <person name="Alikhan N.F."/>
            <person name="Baker D."/>
            <person name="Gharbi K."/>
            <person name="Hall N."/>
            <person name="Watson M."/>
            <person name="Adriaenssens E.M."/>
            <person name="Foster-Nyarko E."/>
            <person name="Jarju S."/>
            <person name="Secka A."/>
            <person name="Antonio M."/>
            <person name="Oren A."/>
            <person name="Chaudhuri R.R."/>
            <person name="La Ragione R."/>
            <person name="Hildebrand F."/>
            <person name="Pallen M.J."/>
        </authorList>
    </citation>
    <scope>NUCLEOTIDE SEQUENCE</scope>
    <source>
        <strain evidence="13">ChiSjej5B23-6657</strain>
    </source>
</reference>
<dbReference type="EMBL" id="DVHM01000048">
    <property type="protein sequence ID" value="HIR70222.1"/>
    <property type="molecule type" value="Genomic_DNA"/>
</dbReference>
<dbReference type="FunFam" id="3.40.50.300:FF:000221">
    <property type="entry name" value="Multidrug ABC transporter ATP-binding protein"/>
    <property type="match status" value="1"/>
</dbReference>
<dbReference type="Gene3D" id="1.20.1560.10">
    <property type="entry name" value="ABC transporter type 1, transmembrane domain"/>
    <property type="match status" value="1"/>
</dbReference>
<dbReference type="InterPro" id="IPR017871">
    <property type="entry name" value="ABC_transporter-like_CS"/>
</dbReference>
<dbReference type="Proteomes" id="UP000823912">
    <property type="component" value="Unassembled WGS sequence"/>
</dbReference>
<feature type="transmembrane region" description="Helical" evidence="10">
    <location>
        <begin position="56"/>
        <end position="76"/>
    </location>
</feature>
<evidence type="ECO:0000313" key="13">
    <source>
        <dbReference type="EMBL" id="HIR70222.1"/>
    </source>
</evidence>
<name>A0A9D1E8C0_9FIRM</name>
<feature type="domain" description="ABC transmembrane type-1" evidence="12">
    <location>
        <begin position="16"/>
        <end position="298"/>
    </location>
</feature>
<keyword evidence="6 13" id="KW-0067">ATP-binding</keyword>
<evidence type="ECO:0000313" key="14">
    <source>
        <dbReference type="Proteomes" id="UP000823912"/>
    </source>
</evidence>
<keyword evidence="7 10" id="KW-1133">Transmembrane helix</keyword>
<gene>
    <name evidence="13" type="ORF">IAA55_02945</name>
</gene>
<dbReference type="InterPro" id="IPR003593">
    <property type="entry name" value="AAA+_ATPase"/>
</dbReference>
<dbReference type="SMART" id="SM00382">
    <property type="entry name" value="AAA"/>
    <property type="match status" value="1"/>
</dbReference>
<dbReference type="InterPro" id="IPR011527">
    <property type="entry name" value="ABC1_TM_dom"/>
</dbReference>
<keyword evidence="4 10" id="KW-0812">Transmembrane</keyword>
<accession>A0A9D1E8C0</accession>
<dbReference type="AlphaFoldDB" id="A0A9D1E8C0"/>
<feature type="region of interest" description="Disordered" evidence="9">
    <location>
        <begin position="313"/>
        <end position="347"/>
    </location>
</feature>
<evidence type="ECO:0000256" key="4">
    <source>
        <dbReference type="ARBA" id="ARBA00022692"/>
    </source>
</evidence>
<dbReference type="Pfam" id="PF00664">
    <property type="entry name" value="ABC_membrane"/>
    <property type="match status" value="1"/>
</dbReference>
<feature type="compositionally biased region" description="Basic and acidic residues" evidence="9">
    <location>
        <begin position="315"/>
        <end position="347"/>
    </location>
</feature>
<dbReference type="InterPro" id="IPR036640">
    <property type="entry name" value="ABC1_TM_sf"/>
</dbReference>
<dbReference type="InterPro" id="IPR039421">
    <property type="entry name" value="Type_1_exporter"/>
</dbReference>
<dbReference type="Pfam" id="PF00005">
    <property type="entry name" value="ABC_tran"/>
    <property type="match status" value="1"/>
</dbReference>
<feature type="transmembrane region" description="Helical" evidence="10">
    <location>
        <begin position="129"/>
        <end position="150"/>
    </location>
</feature>
<sequence>MKFLLGYLKEFKKESILAPLFKMLEAIFELLVPLVMASVIDVGIARQDPAYIMKMCVVLVLLGVTGLAFSITAQYFAAKAAIYTAAGMRRDLFAKIMRLSFAGHDAAGASLLITRITNDVNQISNGINMVLRLFLRSPFIVFGAMIMSFIVNVKAALVFLVVIPVLGLVVYLIMRSTLPMFRRIQKGLEHITAAVGENLEGVRVIRAFCRQEEEQREYEDLTEDLYQRQMRAGRISALMNPVTYVVVNLGVVAVLWFAAGQVQEGIIAQGEVVALTNYMSQILVELIKLANLIVLITKALPSIGRVQEVMEMPEDERKKPAEAERLLPEAGKAKPEEESASTDAREKPEQQIVFDDVSFCYPGSGEPALEHISFQVKKGEMLGIIGGTGSGKSTLLNLLVHGYERTSGEIRLEGRDIDAWTDSEISRHIGTVPQHATLFAGTIESNLLMGRKDIAMEDLQMALEAAQASEIVEKKEGKLAEPVLAGGKNFSGGQKQRLTIARALAGKPEIILLDDSASALDLATEAALRGALRSLPWHPTLVVVSQRASSVLSAEQILVLDDGQMMGLGTHSELLEKNETYQEIYYSQYPREEAANA</sequence>
<evidence type="ECO:0000256" key="10">
    <source>
        <dbReference type="SAM" id="Phobius"/>
    </source>
</evidence>
<evidence type="ECO:0000256" key="7">
    <source>
        <dbReference type="ARBA" id="ARBA00022989"/>
    </source>
</evidence>
<dbReference type="PROSITE" id="PS50929">
    <property type="entry name" value="ABC_TM1F"/>
    <property type="match status" value="1"/>
</dbReference>
<evidence type="ECO:0000256" key="6">
    <source>
        <dbReference type="ARBA" id="ARBA00022840"/>
    </source>
</evidence>
<keyword evidence="5" id="KW-0547">Nucleotide-binding</keyword>
<dbReference type="PROSITE" id="PS50893">
    <property type="entry name" value="ABC_TRANSPORTER_2"/>
    <property type="match status" value="1"/>
</dbReference>
<dbReference type="GO" id="GO:0015421">
    <property type="term" value="F:ABC-type oligopeptide transporter activity"/>
    <property type="evidence" value="ECO:0007669"/>
    <property type="project" value="TreeGrafter"/>
</dbReference>
<evidence type="ECO:0000256" key="8">
    <source>
        <dbReference type="ARBA" id="ARBA00023136"/>
    </source>
</evidence>
<evidence type="ECO:0000259" key="12">
    <source>
        <dbReference type="PROSITE" id="PS50929"/>
    </source>
</evidence>
<dbReference type="InterPro" id="IPR003439">
    <property type="entry name" value="ABC_transporter-like_ATP-bd"/>
</dbReference>
<feature type="transmembrane region" description="Helical" evidence="10">
    <location>
        <begin position="237"/>
        <end position="258"/>
    </location>
</feature>
<protein>
    <submittedName>
        <fullName evidence="13">ABC transporter ATP-binding protein</fullName>
    </submittedName>
</protein>
<dbReference type="PROSITE" id="PS00211">
    <property type="entry name" value="ABC_TRANSPORTER_1"/>
    <property type="match status" value="1"/>
</dbReference>
<comment type="caution">
    <text evidence="13">The sequence shown here is derived from an EMBL/GenBank/DDBJ whole genome shotgun (WGS) entry which is preliminary data.</text>
</comment>
<dbReference type="SUPFAM" id="SSF52540">
    <property type="entry name" value="P-loop containing nucleoside triphosphate hydrolases"/>
    <property type="match status" value="1"/>
</dbReference>
<dbReference type="GO" id="GO:0016887">
    <property type="term" value="F:ATP hydrolysis activity"/>
    <property type="evidence" value="ECO:0007669"/>
    <property type="project" value="InterPro"/>
</dbReference>
<evidence type="ECO:0000256" key="3">
    <source>
        <dbReference type="ARBA" id="ARBA00022475"/>
    </source>
</evidence>
<dbReference type="PANTHER" id="PTHR43394:SF1">
    <property type="entry name" value="ATP-BINDING CASSETTE SUB-FAMILY B MEMBER 10, MITOCHONDRIAL"/>
    <property type="match status" value="1"/>
</dbReference>
<dbReference type="PANTHER" id="PTHR43394">
    <property type="entry name" value="ATP-DEPENDENT PERMEASE MDL1, MITOCHONDRIAL"/>
    <property type="match status" value="1"/>
</dbReference>
<dbReference type="Gene3D" id="3.40.50.300">
    <property type="entry name" value="P-loop containing nucleotide triphosphate hydrolases"/>
    <property type="match status" value="1"/>
</dbReference>
<dbReference type="InterPro" id="IPR027417">
    <property type="entry name" value="P-loop_NTPase"/>
</dbReference>
<dbReference type="GO" id="GO:0005524">
    <property type="term" value="F:ATP binding"/>
    <property type="evidence" value="ECO:0007669"/>
    <property type="project" value="UniProtKB-KW"/>
</dbReference>
<dbReference type="CDD" id="cd18548">
    <property type="entry name" value="ABC_6TM_Tm287_like"/>
    <property type="match status" value="1"/>
</dbReference>
<reference evidence="13" key="1">
    <citation type="submission" date="2020-10" db="EMBL/GenBank/DDBJ databases">
        <authorList>
            <person name="Gilroy R."/>
        </authorList>
    </citation>
    <scope>NUCLEOTIDE SEQUENCE</scope>
    <source>
        <strain evidence="13">ChiSjej5B23-6657</strain>
    </source>
</reference>
<keyword evidence="3" id="KW-1003">Cell membrane</keyword>
<organism evidence="13 14">
    <name type="scientific">Candidatus Pullilachnospira gallistercoris</name>
    <dbReference type="NCBI Taxonomy" id="2840911"/>
    <lineage>
        <taxon>Bacteria</taxon>
        <taxon>Bacillati</taxon>
        <taxon>Bacillota</taxon>
        <taxon>Clostridia</taxon>
        <taxon>Lachnospirales</taxon>
        <taxon>Lachnospiraceae</taxon>
        <taxon>Lachnospiraceae incertae sedis</taxon>
        <taxon>Candidatus Pullilachnospira</taxon>
    </lineage>
</organism>
<evidence type="ECO:0000259" key="11">
    <source>
        <dbReference type="PROSITE" id="PS50893"/>
    </source>
</evidence>